<feature type="compositionally biased region" description="Basic and acidic residues" evidence="1">
    <location>
        <begin position="36"/>
        <end position="66"/>
    </location>
</feature>
<evidence type="ECO:0000313" key="2">
    <source>
        <dbReference type="EMBL" id="KAF1912884.1"/>
    </source>
</evidence>
<keyword evidence="3" id="KW-1185">Reference proteome</keyword>
<accession>A0A6A5QEG3</accession>
<name>A0A6A5QEG3_AMPQU</name>
<evidence type="ECO:0000313" key="3">
    <source>
        <dbReference type="Proteomes" id="UP000800096"/>
    </source>
</evidence>
<organism evidence="2 3">
    <name type="scientific">Ampelomyces quisqualis</name>
    <name type="common">Powdery mildew agent</name>
    <dbReference type="NCBI Taxonomy" id="50730"/>
    <lineage>
        <taxon>Eukaryota</taxon>
        <taxon>Fungi</taxon>
        <taxon>Dikarya</taxon>
        <taxon>Ascomycota</taxon>
        <taxon>Pezizomycotina</taxon>
        <taxon>Dothideomycetes</taxon>
        <taxon>Pleosporomycetidae</taxon>
        <taxon>Pleosporales</taxon>
        <taxon>Pleosporineae</taxon>
        <taxon>Phaeosphaeriaceae</taxon>
        <taxon>Ampelomyces</taxon>
    </lineage>
</organism>
<gene>
    <name evidence="2" type="ORF">BDU57DRAFT_521464</name>
</gene>
<dbReference type="AlphaFoldDB" id="A0A6A5QEG3"/>
<protein>
    <submittedName>
        <fullName evidence="2">Uncharacterized protein</fullName>
    </submittedName>
</protein>
<dbReference type="EMBL" id="ML979139">
    <property type="protein sequence ID" value="KAF1912884.1"/>
    <property type="molecule type" value="Genomic_DNA"/>
</dbReference>
<sequence length="75" mass="8621">MATTSRKRHNSDVDAQDEYADDRFRKRYDSIWSRKSSGDRKWSWEKRGGDNRHGSWDWRGDDDRKGSGAGGAVSG</sequence>
<proteinExistence type="predicted"/>
<evidence type="ECO:0000256" key="1">
    <source>
        <dbReference type="SAM" id="MobiDB-lite"/>
    </source>
</evidence>
<reference evidence="2" key="1">
    <citation type="journal article" date="2020" name="Stud. Mycol.">
        <title>101 Dothideomycetes genomes: a test case for predicting lifestyles and emergence of pathogens.</title>
        <authorList>
            <person name="Haridas S."/>
            <person name="Albert R."/>
            <person name="Binder M."/>
            <person name="Bloem J."/>
            <person name="Labutti K."/>
            <person name="Salamov A."/>
            <person name="Andreopoulos B."/>
            <person name="Baker S."/>
            <person name="Barry K."/>
            <person name="Bills G."/>
            <person name="Bluhm B."/>
            <person name="Cannon C."/>
            <person name="Castanera R."/>
            <person name="Culley D."/>
            <person name="Daum C."/>
            <person name="Ezra D."/>
            <person name="Gonzalez J."/>
            <person name="Henrissat B."/>
            <person name="Kuo A."/>
            <person name="Liang C."/>
            <person name="Lipzen A."/>
            <person name="Lutzoni F."/>
            <person name="Magnuson J."/>
            <person name="Mondo S."/>
            <person name="Nolan M."/>
            <person name="Ohm R."/>
            <person name="Pangilinan J."/>
            <person name="Park H.-J."/>
            <person name="Ramirez L."/>
            <person name="Alfaro M."/>
            <person name="Sun H."/>
            <person name="Tritt A."/>
            <person name="Yoshinaga Y."/>
            <person name="Zwiers L.-H."/>
            <person name="Turgeon B."/>
            <person name="Goodwin S."/>
            <person name="Spatafora J."/>
            <person name="Crous P."/>
            <person name="Grigoriev I."/>
        </authorList>
    </citation>
    <scope>NUCLEOTIDE SEQUENCE</scope>
    <source>
        <strain evidence="2">HMLAC05119</strain>
    </source>
</reference>
<dbReference type="Proteomes" id="UP000800096">
    <property type="component" value="Unassembled WGS sequence"/>
</dbReference>
<feature type="region of interest" description="Disordered" evidence="1">
    <location>
        <begin position="34"/>
        <end position="75"/>
    </location>
</feature>